<comment type="caution">
    <text evidence="2">The sequence shown here is derived from an EMBL/GenBank/DDBJ whole genome shotgun (WGS) entry which is preliminary data.</text>
</comment>
<evidence type="ECO:0000313" key="2">
    <source>
        <dbReference type="EMBL" id="KAK8928505.1"/>
    </source>
</evidence>
<evidence type="ECO:0000313" key="3">
    <source>
        <dbReference type="Proteomes" id="UP001418222"/>
    </source>
</evidence>
<organism evidence="2 3">
    <name type="scientific">Platanthera zijinensis</name>
    <dbReference type="NCBI Taxonomy" id="2320716"/>
    <lineage>
        <taxon>Eukaryota</taxon>
        <taxon>Viridiplantae</taxon>
        <taxon>Streptophyta</taxon>
        <taxon>Embryophyta</taxon>
        <taxon>Tracheophyta</taxon>
        <taxon>Spermatophyta</taxon>
        <taxon>Magnoliopsida</taxon>
        <taxon>Liliopsida</taxon>
        <taxon>Asparagales</taxon>
        <taxon>Orchidaceae</taxon>
        <taxon>Orchidoideae</taxon>
        <taxon>Orchideae</taxon>
        <taxon>Orchidinae</taxon>
        <taxon>Platanthera</taxon>
    </lineage>
</organism>
<proteinExistence type="predicted"/>
<dbReference type="InterPro" id="IPR024752">
    <property type="entry name" value="Myb/SANT-like_dom"/>
</dbReference>
<evidence type="ECO:0000259" key="1">
    <source>
        <dbReference type="Pfam" id="PF12776"/>
    </source>
</evidence>
<accession>A0AAP0B5D6</accession>
<feature type="domain" description="Myb/SANT-like" evidence="1">
    <location>
        <begin position="12"/>
        <end position="106"/>
    </location>
</feature>
<sequence length="301" mass="35085">MGRQRDGGVSAKWESNDVMIFCDLCLKEIELGNKPTTHFSKDGWTNLMLNFQERTGKMYCRAQMKNKWDQLKKDWRLWRELKHGETCLGWNSTRKTIDASNEWWEKRLKVVPAAKKFRYAGISPELEDKMFMMFSKVRAIGDKALILNSGNMAPESIDERPISDNDNVIEHLSTPVAMNENVGCSLHPTSTQSSKRMKTGKNKVVEKKCVINSTMGEIAETCRIIRHCLMEHCAHQISSCLFTIPETIEELSKHQEILNDYELYDFATMFLREKTNRETFMSLPEDLKVRWIMTRYKNHSE</sequence>
<protein>
    <recommendedName>
        <fullName evidence="1">Myb/SANT-like domain-containing protein</fullName>
    </recommendedName>
</protein>
<name>A0AAP0B5D6_9ASPA</name>
<reference evidence="2 3" key="1">
    <citation type="journal article" date="2022" name="Nat. Plants">
        <title>Genomes of leafy and leafless Platanthera orchids illuminate the evolution of mycoheterotrophy.</title>
        <authorList>
            <person name="Li M.H."/>
            <person name="Liu K.W."/>
            <person name="Li Z."/>
            <person name="Lu H.C."/>
            <person name="Ye Q.L."/>
            <person name="Zhang D."/>
            <person name="Wang J.Y."/>
            <person name="Li Y.F."/>
            <person name="Zhong Z.M."/>
            <person name="Liu X."/>
            <person name="Yu X."/>
            <person name="Liu D.K."/>
            <person name="Tu X.D."/>
            <person name="Liu B."/>
            <person name="Hao Y."/>
            <person name="Liao X.Y."/>
            <person name="Jiang Y.T."/>
            <person name="Sun W.H."/>
            <person name="Chen J."/>
            <person name="Chen Y.Q."/>
            <person name="Ai Y."/>
            <person name="Zhai J.W."/>
            <person name="Wu S.S."/>
            <person name="Zhou Z."/>
            <person name="Hsiao Y.Y."/>
            <person name="Wu W.L."/>
            <person name="Chen Y.Y."/>
            <person name="Lin Y.F."/>
            <person name="Hsu J.L."/>
            <person name="Li C.Y."/>
            <person name="Wang Z.W."/>
            <person name="Zhao X."/>
            <person name="Zhong W.Y."/>
            <person name="Ma X.K."/>
            <person name="Ma L."/>
            <person name="Huang J."/>
            <person name="Chen G.Z."/>
            <person name="Huang M.Z."/>
            <person name="Huang L."/>
            <person name="Peng D.H."/>
            <person name="Luo Y.B."/>
            <person name="Zou S.Q."/>
            <person name="Chen S.P."/>
            <person name="Lan S."/>
            <person name="Tsai W.C."/>
            <person name="Van de Peer Y."/>
            <person name="Liu Z.J."/>
        </authorList>
    </citation>
    <scope>NUCLEOTIDE SEQUENCE [LARGE SCALE GENOMIC DNA]</scope>
    <source>
        <strain evidence="2">Lor287</strain>
    </source>
</reference>
<dbReference type="AlphaFoldDB" id="A0AAP0B5D6"/>
<dbReference type="Pfam" id="PF12776">
    <property type="entry name" value="Myb_DNA-bind_3"/>
    <property type="match status" value="1"/>
</dbReference>
<dbReference type="EMBL" id="JBBWWQ010000015">
    <property type="protein sequence ID" value="KAK8928505.1"/>
    <property type="molecule type" value="Genomic_DNA"/>
</dbReference>
<dbReference type="PANTHER" id="PTHR31704">
    <property type="entry name" value="MYB/SANT-LIKE DNA-BINDING DOMAIN PROTEIN-RELATED"/>
    <property type="match status" value="1"/>
</dbReference>
<gene>
    <name evidence="2" type="ORF">KSP39_PZI017440</name>
</gene>
<dbReference type="PANTHER" id="PTHR31704:SF37">
    <property type="entry name" value="HEAT SHOCK PROTEIN"/>
    <property type="match status" value="1"/>
</dbReference>
<dbReference type="Proteomes" id="UP001418222">
    <property type="component" value="Unassembled WGS sequence"/>
</dbReference>
<keyword evidence="3" id="KW-1185">Reference proteome</keyword>